<evidence type="ECO:0000256" key="3">
    <source>
        <dbReference type="ARBA" id="ARBA00023125"/>
    </source>
</evidence>
<dbReference type="GO" id="GO:0005634">
    <property type="term" value="C:nucleus"/>
    <property type="evidence" value="ECO:0007669"/>
    <property type="project" value="UniProtKB-SubCell"/>
</dbReference>
<dbReference type="CDD" id="cd00067">
    <property type="entry name" value="GAL4"/>
    <property type="match status" value="1"/>
</dbReference>
<dbReference type="GeneID" id="54571789"/>
<keyword evidence="8" id="KW-1185">Reference proteome</keyword>
<keyword evidence="4" id="KW-0539">Nucleus</keyword>
<gene>
    <name evidence="7" type="ORF">M409DRAFT_69968</name>
</gene>
<dbReference type="PANTHER" id="PTHR46910">
    <property type="entry name" value="TRANSCRIPTION FACTOR PDR1"/>
    <property type="match status" value="1"/>
</dbReference>
<dbReference type="EMBL" id="ML993621">
    <property type="protein sequence ID" value="KAF2161114.1"/>
    <property type="molecule type" value="Genomic_DNA"/>
</dbReference>
<evidence type="ECO:0000256" key="5">
    <source>
        <dbReference type="SAM" id="MobiDB-lite"/>
    </source>
</evidence>
<evidence type="ECO:0000256" key="1">
    <source>
        <dbReference type="ARBA" id="ARBA00004123"/>
    </source>
</evidence>
<dbReference type="InterPro" id="IPR001138">
    <property type="entry name" value="Zn2Cys6_DnaBD"/>
</dbReference>
<accession>A0A6A6C217</accession>
<dbReference type="SMART" id="SM00066">
    <property type="entry name" value="GAL4"/>
    <property type="match status" value="1"/>
</dbReference>
<dbReference type="SUPFAM" id="SSF57701">
    <property type="entry name" value="Zn2/Cys6 DNA-binding domain"/>
    <property type="match status" value="1"/>
</dbReference>
<dbReference type="PANTHER" id="PTHR46910:SF3">
    <property type="entry name" value="HALOTOLERANCE PROTEIN 9-RELATED"/>
    <property type="match status" value="1"/>
</dbReference>
<evidence type="ECO:0000313" key="7">
    <source>
        <dbReference type="EMBL" id="KAF2161114.1"/>
    </source>
</evidence>
<dbReference type="GO" id="GO:0003677">
    <property type="term" value="F:DNA binding"/>
    <property type="evidence" value="ECO:0007669"/>
    <property type="project" value="UniProtKB-KW"/>
</dbReference>
<keyword evidence="2" id="KW-0479">Metal-binding</keyword>
<evidence type="ECO:0000256" key="4">
    <source>
        <dbReference type="ARBA" id="ARBA00023242"/>
    </source>
</evidence>
<dbReference type="PROSITE" id="PS00463">
    <property type="entry name" value="ZN2_CY6_FUNGAL_1"/>
    <property type="match status" value="1"/>
</dbReference>
<sequence length="434" mass="46723">MDPSGSPIDNDAQPGITRRATIGDPVYDNQALVRQGRKSFSACVRCRRRKIKCDLMQPCGTCARFGVRCARPEAGRERGGSSAAEHAALADRVRQLEARLAAVTSSDQAFATGGQSFFDESHGRPELHLDTSFDHPGLQRSLSFNDMSNETPMTDESLSLTVPTIQITGPHGSRPPSPSPFSPSPSLFSGTSRASSPDPFSAISASSYGMDAFGTNMLAPLTQANMRTPPVSQWAADTSERHALLQAPESPTAQGWLSRRSSISSFGGLDQGFCAMNLEMPLSPQGEWTDQNPFDMSAINLEETMTTEQIPSKAQAELLADHAFSNILLPLERTAFKICLEAVYDVPDLMSTVTPAAHTNLSLLTPYSLRMARCLVFLILSIGLKLHASAGNSTAGIYSCYAIAHEQMRSMEFWAERGCQEVAALLAALGNVSG</sequence>
<evidence type="ECO:0000256" key="2">
    <source>
        <dbReference type="ARBA" id="ARBA00022723"/>
    </source>
</evidence>
<feature type="region of interest" description="Disordered" evidence="5">
    <location>
        <begin position="1"/>
        <end position="21"/>
    </location>
</feature>
<dbReference type="InterPro" id="IPR050987">
    <property type="entry name" value="AtrR-like"/>
</dbReference>
<proteinExistence type="predicted"/>
<reference evidence="7" key="1">
    <citation type="journal article" date="2020" name="Stud. Mycol.">
        <title>101 Dothideomycetes genomes: a test case for predicting lifestyles and emergence of pathogens.</title>
        <authorList>
            <person name="Haridas S."/>
            <person name="Albert R."/>
            <person name="Binder M."/>
            <person name="Bloem J."/>
            <person name="Labutti K."/>
            <person name="Salamov A."/>
            <person name="Andreopoulos B."/>
            <person name="Baker S."/>
            <person name="Barry K."/>
            <person name="Bills G."/>
            <person name="Bluhm B."/>
            <person name="Cannon C."/>
            <person name="Castanera R."/>
            <person name="Culley D."/>
            <person name="Daum C."/>
            <person name="Ezra D."/>
            <person name="Gonzalez J."/>
            <person name="Henrissat B."/>
            <person name="Kuo A."/>
            <person name="Liang C."/>
            <person name="Lipzen A."/>
            <person name="Lutzoni F."/>
            <person name="Magnuson J."/>
            <person name="Mondo S."/>
            <person name="Nolan M."/>
            <person name="Ohm R."/>
            <person name="Pangilinan J."/>
            <person name="Park H.-J."/>
            <person name="Ramirez L."/>
            <person name="Alfaro M."/>
            <person name="Sun H."/>
            <person name="Tritt A."/>
            <person name="Yoshinaga Y."/>
            <person name="Zwiers L.-H."/>
            <person name="Turgeon B."/>
            <person name="Goodwin S."/>
            <person name="Spatafora J."/>
            <person name="Crous P."/>
            <person name="Grigoriev I."/>
        </authorList>
    </citation>
    <scope>NUCLEOTIDE SEQUENCE</scope>
    <source>
        <strain evidence="7">ATCC 36951</strain>
    </source>
</reference>
<organism evidence="7 8">
    <name type="scientific">Zasmidium cellare ATCC 36951</name>
    <dbReference type="NCBI Taxonomy" id="1080233"/>
    <lineage>
        <taxon>Eukaryota</taxon>
        <taxon>Fungi</taxon>
        <taxon>Dikarya</taxon>
        <taxon>Ascomycota</taxon>
        <taxon>Pezizomycotina</taxon>
        <taxon>Dothideomycetes</taxon>
        <taxon>Dothideomycetidae</taxon>
        <taxon>Mycosphaerellales</taxon>
        <taxon>Mycosphaerellaceae</taxon>
        <taxon>Zasmidium</taxon>
    </lineage>
</organism>
<dbReference type="Proteomes" id="UP000799537">
    <property type="component" value="Unassembled WGS sequence"/>
</dbReference>
<dbReference type="AlphaFoldDB" id="A0A6A6C217"/>
<dbReference type="RefSeq" id="XP_033662003.1">
    <property type="nucleotide sequence ID" value="XM_033818517.1"/>
</dbReference>
<dbReference type="GO" id="GO:0000981">
    <property type="term" value="F:DNA-binding transcription factor activity, RNA polymerase II-specific"/>
    <property type="evidence" value="ECO:0007669"/>
    <property type="project" value="InterPro"/>
</dbReference>
<dbReference type="InterPro" id="IPR036864">
    <property type="entry name" value="Zn2-C6_fun-type_DNA-bd_sf"/>
</dbReference>
<dbReference type="GO" id="GO:0008270">
    <property type="term" value="F:zinc ion binding"/>
    <property type="evidence" value="ECO:0007669"/>
    <property type="project" value="InterPro"/>
</dbReference>
<keyword evidence="3" id="KW-0238">DNA-binding</keyword>
<dbReference type="OrthoDB" id="9986881at2759"/>
<evidence type="ECO:0000259" key="6">
    <source>
        <dbReference type="PROSITE" id="PS50048"/>
    </source>
</evidence>
<dbReference type="PROSITE" id="PS50048">
    <property type="entry name" value="ZN2_CY6_FUNGAL_2"/>
    <property type="match status" value="1"/>
</dbReference>
<dbReference type="Gene3D" id="4.10.240.10">
    <property type="entry name" value="Zn(2)-C6 fungal-type DNA-binding domain"/>
    <property type="match status" value="1"/>
</dbReference>
<feature type="region of interest" description="Disordered" evidence="5">
    <location>
        <begin position="165"/>
        <end position="196"/>
    </location>
</feature>
<evidence type="ECO:0000313" key="8">
    <source>
        <dbReference type="Proteomes" id="UP000799537"/>
    </source>
</evidence>
<feature type="domain" description="Zn(2)-C6 fungal-type" evidence="6">
    <location>
        <begin position="42"/>
        <end position="71"/>
    </location>
</feature>
<protein>
    <recommendedName>
        <fullName evidence="6">Zn(2)-C6 fungal-type domain-containing protein</fullName>
    </recommendedName>
</protein>
<feature type="compositionally biased region" description="Pro residues" evidence="5">
    <location>
        <begin position="173"/>
        <end position="183"/>
    </location>
</feature>
<dbReference type="Pfam" id="PF00172">
    <property type="entry name" value="Zn_clus"/>
    <property type="match status" value="1"/>
</dbReference>
<comment type="subcellular location">
    <subcellularLocation>
        <location evidence="1">Nucleus</location>
    </subcellularLocation>
</comment>
<name>A0A6A6C217_ZASCE</name>